<sequence>MVEGYAYLPSELPDRKLVGGELLPQGPEHCWQATPGNSNLCDVCRHQAAPNGKCRPAVQPVTNCTALAHEHINEDCSSCAWGNLLTPERRCISSCYSSGRATCGNFCFPPGVLPDGFSCAAWAMRDNSQTQYTSLGHPSNHHLLKCSRPGFCIDCHDSCEDCVGPGDRDCLRCPAGRMLLVSRRRTIDGQRIYAGTCIRGARSPDGGDHPSGPMRCPPTTADIGNNMCVPCAQGCHTCGQPATSQCQQCMRGLFLIQGGRCWPSCPAAGTFKDSLTGRCVACSVPGCGRCPAENPGVCTACADPAHKLHQNACVGDCPPGMFPLAGACVRCPAECRACTSLAWCTECAAGFFGHEGRCLPLCGPGRLWDSTVIPGTGSGCDTCHPSCASCLGSTGNCLACGPGRRLVLPSHPAEAQACTLADACPAGYYPSGGQECRACLDPNCQDCPTAERCSRCRAGFSLFGDLECFASCPEGYHSQGGVCVPCAGDACAPAEP</sequence>
<dbReference type="PANTHER" id="PTHR23275">
    <property type="entry name" value="CABRIOLET.-RELATED"/>
    <property type="match status" value="1"/>
</dbReference>
<dbReference type="Gene3D" id="2.10.220.10">
    <property type="entry name" value="Hormone Receptor, Insulin-like Growth Factor Receptor 1, Chain A, domain 2"/>
    <property type="match status" value="4"/>
</dbReference>
<dbReference type="eggNOG" id="KOG3525">
    <property type="taxonomic scope" value="Eukaryota"/>
</dbReference>
<dbReference type="InterPro" id="IPR009030">
    <property type="entry name" value="Growth_fac_rcpt_cys_sf"/>
</dbReference>
<dbReference type="GeneID" id="20524744"/>
<keyword evidence="4" id="KW-0325">Glycoprotein</keyword>
<dbReference type="GO" id="GO:0005576">
    <property type="term" value="C:extracellular region"/>
    <property type="evidence" value="ECO:0007669"/>
    <property type="project" value="UniProtKB-SubCell"/>
</dbReference>
<dbReference type="PANTHER" id="PTHR23275:SF100">
    <property type="entry name" value="EGF-LIKE DOMAIN-CONTAINING PROTEIN"/>
    <property type="match status" value="1"/>
</dbReference>
<dbReference type="InterPro" id="IPR052798">
    <property type="entry name" value="Giardia_VSA"/>
</dbReference>
<dbReference type="EMBL" id="KB932201">
    <property type="protein sequence ID" value="KCV72432.1"/>
    <property type="molecule type" value="Genomic_DNA"/>
</dbReference>
<comment type="subcellular location">
    <subcellularLocation>
        <location evidence="1">Secreted</location>
    </subcellularLocation>
</comment>
<evidence type="ECO:0000256" key="2">
    <source>
        <dbReference type="ARBA" id="ARBA00022525"/>
    </source>
</evidence>
<dbReference type="Proteomes" id="UP000030693">
    <property type="component" value="Unassembled WGS sequence"/>
</dbReference>
<reference evidence="6" key="1">
    <citation type="submission" date="2013-04" db="EMBL/GenBank/DDBJ databases">
        <title>The Genome Sequence of Fonticula alba ATCC 38817.</title>
        <authorList>
            <consortium name="The Broad Institute Genomics Platform"/>
            <person name="Russ C."/>
            <person name="Cuomo C."/>
            <person name="Burger G."/>
            <person name="Gray M.W."/>
            <person name="Holland P.W.H."/>
            <person name="King N."/>
            <person name="Lang F.B.F."/>
            <person name="Roger A.J."/>
            <person name="Ruiz-Trillo I."/>
            <person name="Brown M."/>
            <person name="Walker B."/>
            <person name="Young S."/>
            <person name="Zeng Q."/>
            <person name="Gargeya S."/>
            <person name="Fitzgerald M."/>
            <person name="Haas B."/>
            <person name="Abouelleil A."/>
            <person name="Allen A.W."/>
            <person name="Alvarado L."/>
            <person name="Arachchi H.M."/>
            <person name="Berlin A.M."/>
            <person name="Chapman S.B."/>
            <person name="Gainer-Dewar J."/>
            <person name="Goldberg J."/>
            <person name="Griggs A."/>
            <person name="Gujja S."/>
            <person name="Hansen M."/>
            <person name="Howarth C."/>
            <person name="Imamovic A."/>
            <person name="Ireland A."/>
            <person name="Larimer J."/>
            <person name="McCowan C."/>
            <person name="Murphy C."/>
            <person name="Pearson M."/>
            <person name="Poon T.W."/>
            <person name="Priest M."/>
            <person name="Roberts A."/>
            <person name="Saif S."/>
            <person name="Shea T."/>
            <person name="Sisk P."/>
            <person name="Sykes S."/>
            <person name="Wortman J."/>
            <person name="Nusbaum C."/>
            <person name="Birren B."/>
        </authorList>
    </citation>
    <scope>NUCLEOTIDE SEQUENCE [LARGE SCALE GENOMIC DNA]</scope>
    <source>
        <strain evidence="6">ATCC 38817</strain>
    </source>
</reference>
<dbReference type="CDD" id="cd00064">
    <property type="entry name" value="FU"/>
    <property type="match status" value="1"/>
</dbReference>
<keyword evidence="2" id="KW-0964">Secreted</keyword>
<evidence type="ECO:0000256" key="4">
    <source>
        <dbReference type="ARBA" id="ARBA00023180"/>
    </source>
</evidence>
<evidence type="ECO:0000259" key="5">
    <source>
        <dbReference type="Pfam" id="PF15913"/>
    </source>
</evidence>
<dbReference type="OrthoDB" id="284918at2759"/>
<dbReference type="SUPFAM" id="SSF57184">
    <property type="entry name" value="Growth factor receptor domain"/>
    <property type="match status" value="2"/>
</dbReference>
<evidence type="ECO:0000313" key="6">
    <source>
        <dbReference type="EMBL" id="KCV72432.1"/>
    </source>
</evidence>
<gene>
    <name evidence="6" type="ORF">H696_00019</name>
</gene>
<keyword evidence="3" id="KW-0732">Signal</keyword>
<dbReference type="AlphaFoldDB" id="A0A058ZG38"/>
<dbReference type="InterPro" id="IPR043601">
    <property type="entry name" value="Rspo_Fu-CRD_dom"/>
</dbReference>
<dbReference type="InterPro" id="IPR006212">
    <property type="entry name" value="Furin_repeat"/>
</dbReference>
<dbReference type="Pfam" id="PF15913">
    <property type="entry name" value="Furin-like_2"/>
    <property type="match status" value="1"/>
</dbReference>
<proteinExistence type="predicted"/>
<keyword evidence="7" id="KW-1185">Reference proteome</keyword>
<evidence type="ECO:0000256" key="3">
    <source>
        <dbReference type="ARBA" id="ARBA00022729"/>
    </source>
</evidence>
<dbReference type="RefSeq" id="XP_009492133.1">
    <property type="nucleotide sequence ID" value="XM_009493858.1"/>
</dbReference>
<dbReference type="SMART" id="SM00261">
    <property type="entry name" value="FU"/>
    <property type="match status" value="6"/>
</dbReference>
<feature type="domain" description="R-spondin Fu-CRD" evidence="5">
    <location>
        <begin position="311"/>
        <end position="366"/>
    </location>
</feature>
<evidence type="ECO:0000313" key="7">
    <source>
        <dbReference type="Proteomes" id="UP000030693"/>
    </source>
</evidence>
<evidence type="ECO:0000256" key="1">
    <source>
        <dbReference type="ARBA" id="ARBA00004613"/>
    </source>
</evidence>
<protein>
    <recommendedName>
        <fullName evidence="5">R-spondin Fu-CRD domain-containing protein</fullName>
    </recommendedName>
</protein>
<organism evidence="6">
    <name type="scientific">Fonticula alba</name>
    <name type="common">Slime mold</name>
    <dbReference type="NCBI Taxonomy" id="691883"/>
    <lineage>
        <taxon>Eukaryota</taxon>
        <taxon>Rotosphaerida</taxon>
        <taxon>Fonticulaceae</taxon>
        <taxon>Fonticula</taxon>
    </lineage>
</organism>
<name>A0A058ZG38_FONAL</name>
<accession>A0A058ZG38</accession>